<name>A0A7E4ZTJ9_PANRE</name>
<evidence type="ECO:0000259" key="2">
    <source>
        <dbReference type="Pfam" id="PF23003"/>
    </source>
</evidence>
<protein>
    <submittedName>
        <fullName evidence="4">DUF3421 domain-containing protein</fullName>
    </submittedName>
</protein>
<feature type="domain" description="Abnormal cell migration protein 18-like fibronectin type I" evidence="2">
    <location>
        <begin position="160"/>
        <end position="225"/>
    </location>
</feature>
<evidence type="ECO:0000256" key="1">
    <source>
        <dbReference type="SAM" id="SignalP"/>
    </source>
</evidence>
<dbReference type="Proteomes" id="UP000492821">
    <property type="component" value="Unassembled WGS sequence"/>
</dbReference>
<dbReference type="WBParaSite" id="Pan_g16433.t1">
    <property type="protein sequence ID" value="Pan_g16433.t1"/>
    <property type="gene ID" value="Pan_g16433"/>
</dbReference>
<dbReference type="InterPro" id="IPR055119">
    <property type="entry name" value="Mig18_Fn1"/>
</dbReference>
<evidence type="ECO:0000313" key="4">
    <source>
        <dbReference type="WBParaSite" id="Pan_g16433.t1"/>
    </source>
</evidence>
<keyword evidence="1" id="KW-0732">Signal</keyword>
<organism evidence="3 4">
    <name type="scientific">Panagrellus redivivus</name>
    <name type="common">Microworm</name>
    <dbReference type="NCBI Taxonomy" id="6233"/>
    <lineage>
        <taxon>Eukaryota</taxon>
        <taxon>Metazoa</taxon>
        <taxon>Ecdysozoa</taxon>
        <taxon>Nematoda</taxon>
        <taxon>Chromadorea</taxon>
        <taxon>Rhabditida</taxon>
        <taxon>Tylenchina</taxon>
        <taxon>Panagrolaimomorpha</taxon>
        <taxon>Panagrolaimoidea</taxon>
        <taxon>Panagrolaimidae</taxon>
        <taxon>Panagrellus</taxon>
    </lineage>
</organism>
<evidence type="ECO:0000313" key="3">
    <source>
        <dbReference type="Proteomes" id="UP000492821"/>
    </source>
</evidence>
<feature type="domain" description="Abnormal cell migration protein 18-like fibronectin type I" evidence="2">
    <location>
        <begin position="235"/>
        <end position="298"/>
    </location>
</feature>
<proteinExistence type="predicted"/>
<reference evidence="3" key="1">
    <citation type="journal article" date="2013" name="Genetics">
        <title>The draft genome and transcriptome of Panagrellus redivivus are shaped by the harsh demands of a free-living lifestyle.</title>
        <authorList>
            <person name="Srinivasan J."/>
            <person name="Dillman A.R."/>
            <person name="Macchietto M.G."/>
            <person name="Heikkinen L."/>
            <person name="Lakso M."/>
            <person name="Fracchia K.M."/>
            <person name="Antoshechkin I."/>
            <person name="Mortazavi A."/>
            <person name="Wong G."/>
            <person name="Sternberg P.W."/>
        </authorList>
    </citation>
    <scope>NUCLEOTIDE SEQUENCE [LARGE SCALE GENOMIC DNA]</scope>
    <source>
        <strain evidence="3">MT8872</strain>
    </source>
</reference>
<sequence length="374" mass="40854">MTCKLHLALLFVAISTVCAVPKSMTVQDGSGTVDSVKNKYAVLTEYLAHGSNNVRWETMPNNFVGSDGKPVGQKMSGKEGAYGCLDIQGRQQANGDEYTRPNGKFKYRCNNGIEEVVACISSSRAGQKWIKVDDSLEVNGFWHKCQSFPNGSVIYTQENACGHNGKEYHVGEELHVGFLNLECQNDGYKVIGCIYLDENQKEVKLERGAKKTIGKTVHYCEEKDGDLQYSSVANGCTKNGKEYKEGEEFQQNHLKYKCENGITKILGCYIDEKTDLAIGKDSVDEASHMVHRCYRVGGAVEYQEYACGVNGAGKSCHPDPVPVTPDDAPKLAPGLKAPGYSTFAIIQTGGTGMAAAPGNLKLDLEKILANVRQH</sequence>
<feature type="chain" id="PRO_5028893928" evidence="1">
    <location>
        <begin position="20"/>
        <end position="374"/>
    </location>
</feature>
<feature type="domain" description="Abnormal cell migration protein 18-like fibronectin type I" evidence="2">
    <location>
        <begin position="83"/>
        <end position="152"/>
    </location>
</feature>
<keyword evidence="3" id="KW-1185">Reference proteome</keyword>
<dbReference type="Pfam" id="PF23003">
    <property type="entry name" value="Fn1_2"/>
    <property type="match status" value="3"/>
</dbReference>
<feature type="signal peptide" evidence="1">
    <location>
        <begin position="1"/>
        <end position="19"/>
    </location>
</feature>
<reference evidence="4" key="2">
    <citation type="submission" date="2020-10" db="UniProtKB">
        <authorList>
            <consortium name="WormBaseParasite"/>
        </authorList>
    </citation>
    <scope>IDENTIFICATION</scope>
</reference>
<accession>A0A7E4ZTJ9</accession>
<dbReference type="AlphaFoldDB" id="A0A7E4ZTJ9"/>